<dbReference type="EMBL" id="FMVT01000011">
    <property type="protein sequence ID" value="SCY84560.1"/>
    <property type="molecule type" value="Genomic_DNA"/>
</dbReference>
<keyword evidence="2 4" id="KW-1133">Transmembrane helix</keyword>
<dbReference type="STRING" id="336292.SAMN05660710_03051"/>
<evidence type="ECO:0000256" key="2">
    <source>
        <dbReference type="ARBA" id="ARBA00022989"/>
    </source>
</evidence>
<dbReference type="OrthoDB" id="7284889at2"/>
<protein>
    <submittedName>
        <fullName evidence="6">Hypoxia induced protein conserved region</fullName>
    </submittedName>
</protein>
<sequence>MQDRTLMILSMVLIGGVIAILLTGIGGFAKGGEFNRKHGNRMMRWRLYAQAFAIVVMLGYVWWRAN</sequence>
<gene>
    <name evidence="6" type="ORF">SAMN05660710_03051</name>
</gene>
<evidence type="ECO:0000259" key="5">
    <source>
        <dbReference type="PROSITE" id="PS51503"/>
    </source>
</evidence>
<dbReference type="PROSITE" id="PS51503">
    <property type="entry name" value="HIG1"/>
    <property type="match status" value="1"/>
</dbReference>
<dbReference type="InterPro" id="IPR007667">
    <property type="entry name" value="Hypoxia_induced_domain"/>
</dbReference>
<reference evidence="6 7" key="1">
    <citation type="submission" date="2016-10" db="EMBL/GenBank/DDBJ databases">
        <authorList>
            <person name="de Groot N.N."/>
        </authorList>
    </citation>
    <scope>NUCLEOTIDE SEQUENCE [LARGE SCALE GENOMIC DNA]</scope>
    <source>
        <strain evidence="6 7">CGMCC 1.8925</strain>
    </source>
</reference>
<name>A0A1G5J9G8_9RHOB</name>
<dbReference type="Proteomes" id="UP000199502">
    <property type="component" value="Unassembled WGS sequence"/>
</dbReference>
<dbReference type="Pfam" id="PF04588">
    <property type="entry name" value="HIG_1_N"/>
    <property type="match status" value="1"/>
</dbReference>
<evidence type="ECO:0000256" key="3">
    <source>
        <dbReference type="ARBA" id="ARBA00023136"/>
    </source>
</evidence>
<keyword evidence="3 4" id="KW-0472">Membrane</keyword>
<organism evidence="6 7">
    <name type="scientific">Paracoccus tibetensis</name>
    <dbReference type="NCBI Taxonomy" id="336292"/>
    <lineage>
        <taxon>Bacteria</taxon>
        <taxon>Pseudomonadati</taxon>
        <taxon>Pseudomonadota</taxon>
        <taxon>Alphaproteobacteria</taxon>
        <taxon>Rhodobacterales</taxon>
        <taxon>Paracoccaceae</taxon>
        <taxon>Paracoccus</taxon>
    </lineage>
</organism>
<evidence type="ECO:0000313" key="7">
    <source>
        <dbReference type="Proteomes" id="UP000199502"/>
    </source>
</evidence>
<feature type="transmembrane region" description="Helical" evidence="4">
    <location>
        <begin position="45"/>
        <end position="63"/>
    </location>
</feature>
<accession>A0A1G5J9G8</accession>
<dbReference type="AlphaFoldDB" id="A0A1G5J9G8"/>
<feature type="transmembrane region" description="Helical" evidence="4">
    <location>
        <begin position="6"/>
        <end position="25"/>
    </location>
</feature>
<evidence type="ECO:0000313" key="6">
    <source>
        <dbReference type="EMBL" id="SCY84560.1"/>
    </source>
</evidence>
<keyword evidence="7" id="KW-1185">Reference proteome</keyword>
<proteinExistence type="predicted"/>
<evidence type="ECO:0000256" key="1">
    <source>
        <dbReference type="ARBA" id="ARBA00022692"/>
    </source>
</evidence>
<feature type="domain" description="HIG1" evidence="5">
    <location>
        <begin position="1"/>
        <end position="66"/>
    </location>
</feature>
<evidence type="ECO:0000256" key="4">
    <source>
        <dbReference type="SAM" id="Phobius"/>
    </source>
</evidence>
<keyword evidence="1 4" id="KW-0812">Transmembrane</keyword>
<dbReference type="NCBIfam" id="NF033233">
    <property type="entry name" value="twin_helix"/>
    <property type="match status" value="1"/>
</dbReference>
<dbReference type="RefSeq" id="WP_090746502.1">
    <property type="nucleotide sequence ID" value="NZ_FMVT01000011.1"/>
</dbReference>